<dbReference type="InterPro" id="IPR048429">
    <property type="entry name" value="MCC_alpha_BT"/>
</dbReference>
<dbReference type="SMART" id="SM00878">
    <property type="entry name" value="Biotin_carb_C"/>
    <property type="match status" value="1"/>
</dbReference>
<dbReference type="PANTHER" id="PTHR18866:SF33">
    <property type="entry name" value="METHYLCROTONOYL-COA CARBOXYLASE SUBUNIT ALPHA, MITOCHONDRIAL-RELATED"/>
    <property type="match status" value="1"/>
</dbReference>
<dbReference type="Pfam" id="PF21139">
    <property type="entry name" value="BT_MCC_alpha"/>
    <property type="match status" value="1"/>
</dbReference>
<dbReference type="InterPro" id="IPR050856">
    <property type="entry name" value="Biotin_carboxylase_complex"/>
</dbReference>
<dbReference type="InterPro" id="IPR005482">
    <property type="entry name" value="Biotin_COase_C"/>
</dbReference>
<evidence type="ECO:0000313" key="11">
    <source>
        <dbReference type="Proteomes" id="UP001408594"/>
    </source>
</evidence>
<evidence type="ECO:0000259" key="8">
    <source>
        <dbReference type="PROSITE" id="PS50975"/>
    </source>
</evidence>
<dbReference type="InterPro" id="IPR011054">
    <property type="entry name" value="Rudment_hybrid_motif"/>
</dbReference>
<evidence type="ECO:0000313" key="10">
    <source>
        <dbReference type="EMBL" id="GAA5524504.1"/>
    </source>
</evidence>
<keyword evidence="3 6" id="KW-0547">Nucleotide-binding</keyword>
<dbReference type="Pfam" id="PF02786">
    <property type="entry name" value="CPSase_L_D2"/>
    <property type="match status" value="1"/>
</dbReference>
<comment type="cofactor">
    <cofactor evidence="1">
        <name>biotin</name>
        <dbReference type="ChEBI" id="CHEBI:57586"/>
    </cofactor>
</comment>
<evidence type="ECO:0000256" key="6">
    <source>
        <dbReference type="PROSITE-ProRule" id="PRU00409"/>
    </source>
</evidence>
<keyword evidence="2" id="KW-0436">Ligase</keyword>
<dbReference type="SUPFAM" id="SSF52440">
    <property type="entry name" value="PreATP-grasp domain"/>
    <property type="match status" value="1"/>
</dbReference>
<dbReference type="RefSeq" id="WP_345549517.1">
    <property type="nucleotide sequence ID" value="NZ_BAABRT010000006.1"/>
</dbReference>
<keyword evidence="11" id="KW-1185">Reference proteome</keyword>
<reference evidence="10 11" key="1">
    <citation type="submission" date="2024-02" db="EMBL/GenBank/DDBJ databases">
        <title>Microbulbifer aestuariivivens NBRC 112533.</title>
        <authorList>
            <person name="Ichikawa N."/>
            <person name="Katano-Makiyama Y."/>
            <person name="Hidaka K."/>
        </authorList>
    </citation>
    <scope>NUCLEOTIDE SEQUENCE [LARGE SCALE GENOMIC DNA]</scope>
    <source>
        <strain evidence="10 11">NBRC 112533</strain>
    </source>
</reference>
<evidence type="ECO:0000259" key="7">
    <source>
        <dbReference type="PROSITE" id="PS50968"/>
    </source>
</evidence>
<sequence>MQKQNTQQENISGTRPSVLIANRGEIAVRIIRTARSLGYRTIAIYSDADKDAPHVALADTAVGIGGRTPAESYLVIDKLIEAAERSGADLVHPGYGFLSENGEFANACSERGIKFIGPTPESIELMGNKRRAKEVAEAAGVSGIPGYSGSQTDESLLAAARDIGFPVMVKAADGGGGRGMRLAESAENLPRQLQSARTEAQAAFGSDELILEKAIFGGRHIEVQVFADTHGNAVHLGERDCSLQRRHQKIIEECPSPAVNPELRARLGAAATAIVRACQYVGAGTVEFLLDRDNNFYFLEMNTRLQVEHPVTEMVTGFDLVAWQLAVAGGEALPVTQEIIDERLRTGGHSIEARLYAEDPAQGFLPQSGRILYWQAPTGEGVRVDAGIRSGQEITPYYDPMLGKLITWGENREQARLRLLTALQNPSFAGPTNNFAFLCDLTANPAFAAGEVTTDFLDNSSLSLDNPAPSAEILAAATVLLHESRVRTQDRSAGRSNWRSASDATPLRYRLQNGEDTFDCQLSPQQGGSYRFGCDESHLTVSVNHADSDSQLQHCEVTLDGQRKPYGYLRDQQTLYLLDNGRQWVFSDITHAPSQKNSAAGSGHVMAPMDGCVTEVNVKAGDKVSAGQVLAVMEAMKMEHPLKAACDGTVVSLGTSPGDQVRGGQLLVEIEPDTADAEQSAEA</sequence>
<dbReference type="InterPro" id="IPR005481">
    <property type="entry name" value="BC-like_N"/>
</dbReference>
<keyword evidence="5" id="KW-0092">Biotin</keyword>
<evidence type="ECO:0000256" key="3">
    <source>
        <dbReference type="ARBA" id="ARBA00022741"/>
    </source>
</evidence>
<name>A0ABP9WN15_9GAMM</name>
<dbReference type="Gene3D" id="3.30.470.20">
    <property type="entry name" value="ATP-grasp fold, B domain"/>
    <property type="match status" value="1"/>
</dbReference>
<dbReference type="InterPro" id="IPR016185">
    <property type="entry name" value="PreATP-grasp_dom_sf"/>
</dbReference>
<feature type="domain" description="Lipoyl-binding" evidence="7">
    <location>
        <begin position="596"/>
        <end position="671"/>
    </location>
</feature>
<accession>A0ABP9WN15</accession>
<evidence type="ECO:0000259" key="9">
    <source>
        <dbReference type="PROSITE" id="PS50979"/>
    </source>
</evidence>
<dbReference type="SUPFAM" id="SSF51246">
    <property type="entry name" value="Rudiment single hybrid motif"/>
    <property type="match status" value="1"/>
</dbReference>
<protein>
    <submittedName>
        <fullName evidence="10">Acetyl-/propionyl-coenzyme A carboxylase alpha chain</fullName>
    </submittedName>
</protein>
<dbReference type="PROSITE" id="PS00867">
    <property type="entry name" value="CPSASE_2"/>
    <property type="match status" value="1"/>
</dbReference>
<dbReference type="PROSITE" id="PS00188">
    <property type="entry name" value="BIOTIN"/>
    <property type="match status" value="1"/>
</dbReference>
<keyword evidence="4 6" id="KW-0067">ATP-binding</keyword>
<evidence type="ECO:0000256" key="2">
    <source>
        <dbReference type="ARBA" id="ARBA00022598"/>
    </source>
</evidence>
<dbReference type="Gene3D" id="2.40.50.100">
    <property type="match status" value="1"/>
</dbReference>
<feature type="domain" description="ATP-grasp" evidence="8">
    <location>
        <begin position="133"/>
        <end position="329"/>
    </location>
</feature>
<dbReference type="PROSITE" id="PS50975">
    <property type="entry name" value="ATP_GRASP"/>
    <property type="match status" value="1"/>
</dbReference>
<dbReference type="SUPFAM" id="SSF51230">
    <property type="entry name" value="Single hybrid motif"/>
    <property type="match status" value="1"/>
</dbReference>
<dbReference type="PANTHER" id="PTHR18866">
    <property type="entry name" value="CARBOXYLASE:PYRUVATE/ACETYL-COA/PROPIONYL-COA CARBOXYLASE"/>
    <property type="match status" value="1"/>
</dbReference>
<evidence type="ECO:0000256" key="5">
    <source>
        <dbReference type="ARBA" id="ARBA00023267"/>
    </source>
</evidence>
<dbReference type="InterPro" id="IPR011761">
    <property type="entry name" value="ATP-grasp"/>
</dbReference>
<dbReference type="Pfam" id="PF02785">
    <property type="entry name" value="Biotin_carb_C"/>
    <property type="match status" value="1"/>
</dbReference>
<dbReference type="Proteomes" id="UP001408594">
    <property type="component" value="Unassembled WGS sequence"/>
</dbReference>
<dbReference type="InterPro" id="IPR011053">
    <property type="entry name" value="Single_hybrid_motif"/>
</dbReference>
<evidence type="ECO:0000256" key="1">
    <source>
        <dbReference type="ARBA" id="ARBA00001953"/>
    </source>
</evidence>
<dbReference type="InterPro" id="IPR001882">
    <property type="entry name" value="Biotin_BS"/>
</dbReference>
<proteinExistence type="predicted"/>
<evidence type="ECO:0000256" key="4">
    <source>
        <dbReference type="ARBA" id="ARBA00022840"/>
    </source>
</evidence>
<dbReference type="Pfam" id="PF00364">
    <property type="entry name" value="Biotin_lipoyl"/>
    <property type="match status" value="1"/>
</dbReference>
<dbReference type="EMBL" id="BAABRT010000006">
    <property type="protein sequence ID" value="GAA5524504.1"/>
    <property type="molecule type" value="Genomic_DNA"/>
</dbReference>
<gene>
    <name evidence="10" type="primary">accA1_2</name>
    <name evidence="10" type="ORF">Maes01_01061</name>
</gene>
<dbReference type="InterPro" id="IPR011764">
    <property type="entry name" value="Biotin_carboxylation_dom"/>
</dbReference>
<dbReference type="PROSITE" id="PS50979">
    <property type="entry name" value="BC"/>
    <property type="match status" value="1"/>
</dbReference>
<dbReference type="InterPro" id="IPR005479">
    <property type="entry name" value="CPAse_ATP-bd"/>
</dbReference>
<dbReference type="CDD" id="cd06850">
    <property type="entry name" value="biotinyl_domain"/>
    <property type="match status" value="1"/>
</dbReference>
<dbReference type="PROSITE" id="PS50968">
    <property type="entry name" value="BIOTINYL_LIPOYL"/>
    <property type="match status" value="1"/>
</dbReference>
<feature type="domain" description="Biotin carboxylation" evidence="9">
    <location>
        <begin position="14"/>
        <end position="462"/>
    </location>
</feature>
<comment type="caution">
    <text evidence="10">The sequence shown here is derived from an EMBL/GenBank/DDBJ whole genome shotgun (WGS) entry which is preliminary data.</text>
</comment>
<organism evidence="10 11">
    <name type="scientific">Microbulbifer aestuariivivens</name>
    <dbReference type="NCBI Taxonomy" id="1908308"/>
    <lineage>
        <taxon>Bacteria</taxon>
        <taxon>Pseudomonadati</taxon>
        <taxon>Pseudomonadota</taxon>
        <taxon>Gammaproteobacteria</taxon>
        <taxon>Cellvibrionales</taxon>
        <taxon>Microbulbiferaceae</taxon>
        <taxon>Microbulbifer</taxon>
    </lineage>
</organism>
<dbReference type="PROSITE" id="PS00866">
    <property type="entry name" value="CPSASE_1"/>
    <property type="match status" value="1"/>
</dbReference>
<dbReference type="InterPro" id="IPR000089">
    <property type="entry name" value="Biotin_lipoyl"/>
</dbReference>
<dbReference type="SUPFAM" id="SSF56059">
    <property type="entry name" value="Glutathione synthetase ATP-binding domain-like"/>
    <property type="match status" value="1"/>
</dbReference>
<dbReference type="Pfam" id="PF00289">
    <property type="entry name" value="Biotin_carb_N"/>
    <property type="match status" value="1"/>
</dbReference>